<keyword evidence="7" id="KW-0436">Ligase</keyword>
<name>A0A1G7ZFG6_9BACT</name>
<feature type="transmembrane region" description="Helical" evidence="5">
    <location>
        <begin position="407"/>
        <end position="427"/>
    </location>
</feature>
<evidence type="ECO:0000256" key="2">
    <source>
        <dbReference type="ARBA" id="ARBA00022692"/>
    </source>
</evidence>
<evidence type="ECO:0000256" key="5">
    <source>
        <dbReference type="SAM" id="Phobius"/>
    </source>
</evidence>
<feature type="transmembrane region" description="Helical" evidence="5">
    <location>
        <begin position="12"/>
        <end position="31"/>
    </location>
</feature>
<evidence type="ECO:0000256" key="1">
    <source>
        <dbReference type="ARBA" id="ARBA00004141"/>
    </source>
</evidence>
<evidence type="ECO:0000313" key="7">
    <source>
        <dbReference type="EMBL" id="SDH07365.1"/>
    </source>
</evidence>
<feature type="transmembrane region" description="Helical" evidence="5">
    <location>
        <begin position="376"/>
        <end position="395"/>
    </location>
</feature>
<dbReference type="RefSeq" id="WP_090157305.1">
    <property type="nucleotide sequence ID" value="NZ_FNAN01000028.1"/>
</dbReference>
<dbReference type="EMBL" id="FNAN01000028">
    <property type="protein sequence ID" value="SDH07365.1"/>
    <property type="molecule type" value="Genomic_DNA"/>
</dbReference>
<sequence>MVRLIVATGKKAILSVSIAWIATTLCSSLLMFGESTVQTVLVFGFYIYCILTLAIPSDYGLFHVVSIPALSQFLHLFQKYDFPAGANSLWRLLPFILVDLRMLSALIRFKTGLTSTEKSIVASWFALNFVFIIISPNLSGIITGAFTLILFTIPLYFLYLGVLSKLPSFAGDMERSLCLIFILLVLGTFGLVYFGAQYKGASNLLVTRNISDTNVTMAYFILLWPFAMLYASRTRYILLLTLVMFLLFVSIVVLSFSRGAVLIVLPYLLASLLVTGNWKYAFCLAAIAVFLSTISLDFIHADLAYSWQLRFADFQTAGPVLQKIQEASGRSEIRRLAYELFLESPLYGHGTGSFEVLGPGYREAHSMFFTVLAEQGLIGVLYMYGLFVILGSHLFKIVACEWRYRLLPVALATYLLFVHTVGFVFVIIPAKSLTINCIAPVLLICIYYYSKSIANKSAPSDHG</sequence>
<gene>
    <name evidence="7" type="ORF">SAMN04487996_12814</name>
</gene>
<feature type="transmembrane region" description="Helical" evidence="5">
    <location>
        <begin position="141"/>
        <end position="164"/>
    </location>
</feature>
<feature type="transmembrane region" description="Helical" evidence="5">
    <location>
        <begin position="176"/>
        <end position="195"/>
    </location>
</feature>
<dbReference type="GO" id="GO:0016020">
    <property type="term" value="C:membrane"/>
    <property type="evidence" value="ECO:0007669"/>
    <property type="project" value="UniProtKB-SubCell"/>
</dbReference>
<dbReference type="Pfam" id="PF04932">
    <property type="entry name" value="Wzy_C"/>
    <property type="match status" value="1"/>
</dbReference>
<dbReference type="PANTHER" id="PTHR37422">
    <property type="entry name" value="TEICHURONIC ACID BIOSYNTHESIS PROTEIN TUAE"/>
    <property type="match status" value="1"/>
</dbReference>
<accession>A0A1G7ZFG6</accession>
<dbReference type="AlphaFoldDB" id="A0A1G7ZFG6"/>
<dbReference type="STRING" id="659014.SAMN04487996_12814"/>
<dbReference type="OrthoDB" id="921851at2"/>
<keyword evidence="3 5" id="KW-1133">Transmembrane helix</keyword>
<keyword evidence="8" id="KW-1185">Reference proteome</keyword>
<feature type="transmembrane region" description="Helical" evidence="5">
    <location>
        <begin position="215"/>
        <end position="231"/>
    </location>
</feature>
<dbReference type="PANTHER" id="PTHR37422:SF23">
    <property type="entry name" value="TEICHURONIC ACID BIOSYNTHESIS PROTEIN TUAE"/>
    <property type="match status" value="1"/>
</dbReference>
<dbReference type="InterPro" id="IPR007016">
    <property type="entry name" value="O-antigen_ligase-rel_domated"/>
</dbReference>
<dbReference type="Proteomes" id="UP000198748">
    <property type="component" value="Unassembled WGS sequence"/>
</dbReference>
<feature type="domain" description="O-antigen ligase-related" evidence="6">
    <location>
        <begin position="244"/>
        <end position="382"/>
    </location>
</feature>
<feature type="transmembrane region" description="Helical" evidence="5">
    <location>
        <begin position="37"/>
        <end position="55"/>
    </location>
</feature>
<dbReference type="GO" id="GO:0016874">
    <property type="term" value="F:ligase activity"/>
    <property type="evidence" value="ECO:0007669"/>
    <property type="project" value="UniProtKB-KW"/>
</dbReference>
<evidence type="ECO:0000259" key="6">
    <source>
        <dbReference type="Pfam" id="PF04932"/>
    </source>
</evidence>
<comment type="subcellular location">
    <subcellularLocation>
        <location evidence="1">Membrane</location>
        <topology evidence="1">Multi-pass membrane protein</topology>
    </subcellularLocation>
</comment>
<feature type="transmembrane region" description="Helical" evidence="5">
    <location>
        <begin position="236"/>
        <end position="253"/>
    </location>
</feature>
<reference evidence="8" key="1">
    <citation type="submission" date="2016-10" db="EMBL/GenBank/DDBJ databases">
        <authorList>
            <person name="Varghese N."/>
            <person name="Submissions S."/>
        </authorList>
    </citation>
    <scope>NUCLEOTIDE SEQUENCE [LARGE SCALE GENOMIC DNA]</scope>
    <source>
        <strain evidence="8">DSM 25329</strain>
    </source>
</reference>
<proteinExistence type="predicted"/>
<dbReference type="InterPro" id="IPR051533">
    <property type="entry name" value="WaaL-like"/>
</dbReference>
<feature type="transmembrane region" description="Helical" evidence="5">
    <location>
        <begin position="259"/>
        <end position="275"/>
    </location>
</feature>
<keyword evidence="2 5" id="KW-0812">Transmembrane</keyword>
<organism evidence="7 8">
    <name type="scientific">Dyadobacter soli</name>
    <dbReference type="NCBI Taxonomy" id="659014"/>
    <lineage>
        <taxon>Bacteria</taxon>
        <taxon>Pseudomonadati</taxon>
        <taxon>Bacteroidota</taxon>
        <taxon>Cytophagia</taxon>
        <taxon>Cytophagales</taxon>
        <taxon>Spirosomataceae</taxon>
        <taxon>Dyadobacter</taxon>
    </lineage>
</organism>
<evidence type="ECO:0000256" key="3">
    <source>
        <dbReference type="ARBA" id="ARBA00022989"/>
    </source>
</evidence>
<evidence type="ECO:0000256" key="4">
    <source>
        <dbReference type="ARBA" id="ARBA00023136"/>
    </source>
</evidence>
<feature type="transmembrane region" description="Helical" evidence="5">
    <location>
        <begin position="433"/>
        <end position="450"/>
    </location>
</feature>
<protein>
    <submittedName>
        <fullName evidence="7">O-antigen ligase like membrane protein</fullName>
    </submittedName>
</protein>
<feature type="transmembrane region" description="Helical" evidence="5">
    <location>
        <begin position="119"/>
        <end position="135"/>
    </location>
</feature>
<feature type="transmembrane region" description="Helical" evidence="5">
    <location>
        <begin position="282"/>
        <end position="301"/>
    </location>
</feature>
<evidence type="ECO:0000313" key="8">
    <source>
        <dbReference type="Proteomes" id="UP000198748"/>
    </source>
</evidence>
<keyword evidence="4 5" id="KW-0472">Membrane</keyword>